<gene>
    <name evidence="2" type="ORF">E2562_033460</name>
</gene>
<dbReference type="EMBL" id="SPHZ02000005">
    <property type="protein sequence ID" value="KAF0920158.1"/>
    <property type="molecule type" value="Genomic_DNA"/>
</dbReference>
<evidence type="ECO:0000313" key="2">
    <source>
        <dbReference type="EMBL" id="KAF0920158.1"/>
    </source>
</evidence>
<proteinExistence type="predicted"/>
<name>A0A6G1E5U7_9ORYZ</name>
<evidence type="ECO:0000256" key="1">
    <source>
        <dbReference type="SAM" id="MobiDB-lite"/>
    </source>
</evidence>
<organism evidence="2 3">
    <name type="scientific">Oryza meyeriana var. granulata</name>
    <dbReference type="NCBI Taxonomy" id="110450"/>
    <lineage>
        <taxon>Eukaryota</taxon>
        <taxon>Viridiplantae</taxon>
        <taxon>Streptophyta</taxon>
        <taxon>Embryophyta</taxon>
        <taxon>Tracheophyta</taxon>
        <taxon>Spermatophyta</taxon>
        <taxon>Magnoliopsida</taxon>
        <taxon>Liliopsida</taxon>
        <taxon>Poales</taxon>
        <taxon>Poaceae</taxon>
        <taxon>BOP clade</taxon>
        <taxon>Oryzoideae</taxon>
        <taxon>Oryzeae</taxon>
        <taxon>Oryzinae</taxon>
        <taxon>Oryza</taxon>
        <taxon>Oryza meyeriana</taxon>
    </lineage>
</organism>
<feature type="compositionally biased region" description="Basic and acidic residues" evidence="1">
    <location>
        <begin position="1"/>
        <end position="10"/>
    </location>
</feature>
<reference evidence="2 3" key="1">
    <citation type="submission" date="2019-11" db="EMBL/GenBank/DDBJ databases">
        <title>Whole genome sequence of Oryza granulata.</title>
        <authorList>
            <person name="Li W."/>
        </authorList>
    </citation>
    <scope>NUCLEOTIDE SEQUENCE [LARGE SCALE GENOMIC DNA]</scope>
    <source>
        <strain evidence="3">cv. Menghai</strain>
        <tissue evidence="2">Leaf</tissue>
    </source>
</reference>
<dbReference type="AlphaFoldDB" id="A0A6G1E5U7"/>
<accession>A0A6G1E5U7</accession>
<keyword evidence="3" id="KW-1185">Reference proteome</keyword>
<evidence type="ECO:0000313" key="3">
    <source>
        <dbReference type="Proteomes" id="UP000479710"/>
    </source>
</evidence>
<feature type="region of interest" description="Disordered" evidence="1">
    <location>
        <begin position="1"/>
        <end position="37"/>
    </location>
</feature>
<dbReference type="Proteomes" id="UP000479710">
    <property type="component" value="Unassembled WGS sequence"/>
</dbReference>
<protein>
    <submittedName>
        <fullName evidence="2">Uncharacterized protein</fullName>
    </submittedName>
</protein>
<sequence length="70" mass="7491">MVRTRARESGGDVGIVATGSRTEVEEEPDRWASIPPVGERMSRWPACMAGPIRDEVGQAGPAKPVAMQAE</sequence>
<comment type="caution">
    <text evidence="2">The sequence shown here is derived from an EMBL/GenBank/DDBJ whole genome shotgun (WGS) entry which is preliminary data.</text>
</comment>